<organism evidence="1 2">
    <name type="scientific">Scophthalmus maximus</name>
    <name type="common">Turbot</name>
    <name type="synonym">Psetta maxima</name>
    <dbReference type="NCBI Taxonomy" id="52904"/>
    <lineage>
        <taxon>Eukaryota</taxon>
        <taxon>Metazoa</taxon>
        <taxon>Chordata</taxon>
        <taxon>Craniata</taxon>
        <taxon>Vertebrata</taxon>
        <taxon>Euteleostomi</taxon>
        <taxon>Actinopterygii</taxon>
        <taxon>Neopterygii</taxon>
        <taxon>Teleostei</taxon>
        <taxon>Neoteleostei</taxon>
        <taxon>Acanthomorphata</taxon>
        <taxon>Carangaria</taxon>
        <taxon>Pleuronectiformes</taxon>
        <taxon>Pleuronectoidei</taxon>
        <taxon>Scophthalmidae</taxon>
        <taxon>Scophthalmus</taxon>
    </lineage>
</organism>
<evidence type="ECO:0000313" key="1">
    <source>
        <dbReference type="EMBL" id="KAF0047358.1"/>
    </source>
</evidence>
<dbReference type="EMBL" id="VEVO01000001">
    <property type="protein sequence ID" value="KAF0047358.1"/>
    <property type="molecule type" value="Genomic_DNA"/>
</dbReference>
<comment type="caution">
    <text evidence="1">The sequence shown here is derived from an EMBL/GenBank/DDBJ whole genome shotgun (WGS) entry which is preliminary data.</text>
</comment>
<sequence length="105" mass="11839">MAAETEPKSLPGHDALSSTMIMDLGSSHCRRINEGTLHTAHQLMVSERRAIPRSMSLVTTNLHLGDQTILTRWWRYVEGYAITKRHVAFTAVADFTAIYPDNEIE</sequence>
<gene>
    <name evidence="1" type="ORF">F2P81_000991</name>
</gene>
<dbReference type="Proteomes" id="UP000438429">
    <property type="component" value="Unassembled WGS sequence"/>
</dbReference>
<evidence type="ECO:0000313" key="2">
    <source>
        <dbReference type="Proteomes" id="UP000438429"/>
    </source>
</evidence>
<proteinExistence type="predicted"/>
<accession>A0A6A4TSP1</accession>
<reference evidence="1 2" key="1">
    <citation type="submission" date="2019-06" db="EMBL/GenBank/DDBJ databases">
        <title>Draft genomes of female and male turbot (Scophthalmus maximus).</title>
        <authorList>
            <person name="Xu H."/>
            <person name="Xu X.-W."/>
            <person name="Shao C."/>
            <person name="Chen S."/>
        </authorList>
    </citation>
    <scope>NUCLEOTIDE SEQUENCE [LARGE SCALE GENOMIC DNA]</scope>
    <source>
        <strain evidence="1">Ysfricsl-2016a</strain>
        <tissue evidence="1">Blood</tissue>
    </source>
</reference>
<protein>
    <submittedName>
        <fullName evidence="1">Uncharacterized protein</fullName>
    </submittedName>
</protein>
<dbReference type="AlphaFoldDB" id="A0A6A4TSP1"/>
<name>A0A6A4TSP1_SCOMX</name>